<evidence type="ECO:0000313" key="2">
    <source>
        <dbReference type="EMBL" id="KLV07067.1"/>
    </source>
</evidence>
<sequence>MKYSLFIVVFASLNAWAQPDWVEQVKPDSSAYVGIGIGDTLANAKLDAKNQIASSISSTHSFEISQTVETIGDEGTQRSSSHTHTNADHILLPEISWPQIASEDGIYYVMGKVSKTELVNLYERTLAISSSEFSGQTGPGALSFKDYLRLFEARDELALSAKRAAIISDSSAAGKHYHAQFVELLTKLNGYQSSSCLKVNYKGHSYEGKIFKPMVESALSTAGVNVKNDAACETLDINASSESSRSGTQRVDAITLYFELGSPVVRSKTVALEGKSSGSKKAALINATDVFNRHFDRSNSLMNFLLDPATSDVVIQ</sequence>
<gene>
    <name evidence="2" type="ORF">ABT56_05770</name>
</gene>
<dbReference type="STRING" id="1195763.ABT56_05770"/>
<evidence type="ECO:0000313" key="3">
    <source>
        <dbReference type="Proteomes" id="UP000036097"/>
    </source>
</evidence>
<dbReference type="RefSeq" id="WP_047877918.1">
    <property type="nucleotide sequence ID" value="NZ_LDOT01000006.1"/>
</dbReference>
<keyword evidence="3" id="KW-1185">Reference proteome</keyword>
<dbReference type="AlphaFoldDB" id="A0A0J1JXP3"/>
<name>A0A0J1JXP3_9GAMM</name>
<dbReference type="Proteomes" id="UP000036097">
    <property type="component" value="Unassembled WGS sequence"/>
</dbReference>
<proteinExistence type="predicted"/>
<organism evidence="2 3">
    <name type="scientific">Photobacterium aquae</name>
    <dbReference type="NCBI Taxonomy" id="1195763"/>
    <lineage>
        <taxon>Bacteria</taxon>
        <taxon>Pseudomonadati</taxon>
        <taxon>Pseudomonadota</taxon>
        <taxon>Gammaproteobacteria</taxon>
        <taxon>Vibrionales</taxon>
        <taxon>Vibrionaceae</taxon>
        <taxon>Photobacterium</taxon>
    </lineage>
</organism>
<accession>A0A0J1JXP3</accession>
<reference evidence="2 3" key="1">
    <citation type="submission" date="2015-05" db="EMBL/GenBank/DDBJ databases">
        <title>Photobacterium galathea sp. nov.</title>
        <authorList>
            <person name="Machado H."/>
            <person name="Gram L."/>
        </authorList>
    </citation>
    <scope>NUCLEOTIDE SEQUENCE [LARGE SCALE GENOMIC DNA]</scope>
    <source>
        <strain evidence="2 3">CGMCC 1.12159</strain>
    </source>
</reference>
<dbReference type="Gene3D" id="3.10.28.20">
    <property type="entry name" value="Acetamidase/Formamidase-like domains"/>
    <property type="match status" value="1"/>
</dbReference>
<protein>
    <recommendedName>
        <fullName evidence="4">LPP20 lipoprotein</fullName>
    </recommendedName>
</protein>
<evidence type="ECO:0008006" key="4">
    <source>
        <dbReference type="Google" id="ProtNLM"/>
    </source>
</evidence>
<feature type="chain" id="PRO_5005253909" description="LPP20 lipoprotein" evidence="1">
    <location>
        <begin position="18"/>
        <end position="316"/>
    </location>
</feature>
<dbReference type="EMBL" id="LDOT01000006">
    <property type="protein sequence ID" value="KLV07067.1"/>
    <property type="molecule type" value="Genomic_DNA"/>
</dbReference>
<evidence type="ECO:0000256" key="1">
    <source>
        <dbReference type="SAM" id="SignalP"/>
    </source>
</evidence>
<keyword evidence="1" id="KW-0732">Signal</keyword>
<dbReference type="PATRIC" id="fig|1195763.3.peg.1225"/>
<feature type="signal peptide" evidence="1">
    <location>
        <begin position="1"/>
        <end position="17"/>
    </location>
</feature>
<comment type="caution">
    <text evidence="2">The sequence shown here is derived from an EMBL/GenBank/DDBJ whole genome shotgun (WGS) entry which is preliminary data.</text>
</comment>
<dbReference type="OrthoDB" id="5916536at2"/>